<dbReference type="GO" id="GO:0047936">
    <property type="term" value="F:glucose 1-dehydrogenase [NAD(P)+] activity"/>
    <property type="evidence" value="ECO:0007669"/>
    <property type="project" value="UniProtKB-EC"/>
</dbReference>
<dbReference type="AlphaFoldDB" id="A0AA97AT13"/>
<evidence type="ECO:0000256" key="1">
    <source>
        <dbReference type="ARBA" id="ARBA00006484"/>
    </source>
</evidence>
<dbReference type="PRINTS" id="PR00080">
    <property type="entry name" value="SDRFAMILY"/>
</dbReference>
<accession>A0AA97AT13</accession>
<reference evidence="3" key="1">
    <citation type="journal article" date="2023" name="Plants (Basel)">
        <title>Genomic Analysis of Leptolyngbya boryana CZ1 Reveals Efficient Carbon Fixation Modules.</title>
        <authorList>
            <person name="Bai X."/>
            <person name="Wang H."/>
            <person name="Cheng W."/>
            <person name="Wang J."/>
            <person name="Ma M."/>
            <person name="Hu H."/>
            <person name="Song Z."/>
            <person name="Ma H."/>
            <person name="Fan Y."/>
            <person name="Du C."/>
            <person name="Xu J."/>
        </authorList>
    </citation>
    <scope>NUCLEOTIDE SEQUENCE</scope>
    <source>
        <strain evidence="3">CZ1</strain>
    </source>
</reference>
<name>A0AA97AT13_LEPBY</name>
<sequence length="264" mass="27639">MKKLDGKIAVVTGASKGIGAEIAKHLAAEGAAVVVNYASSKEGADLVVDEIASAGGKAIAIQANMSKKAEIQRLFTQMQEVFGRLDILVNNAGIYENLPLEDITEEHFHKQFDLNVLGLILTLQEGVKHFGSAGGSIINISSIVSTLAPANSSVYSATKAAVDAVTKSLAKELGPRRIRINSVNPGMVETEGTHAAGIAQSDFQKQTEAHTPLGRTGQPQDIAPAVVFLASSDSAWITNHLREATGLTSATRTALSVSGVQLQT</sequence>
<dbReference type="NCBIfam" id="NF005559">
    <property type="entry name" value="PRK07231.1"/>
    <property type="match status" value="1"/>
</dbReference>
<organism evidence="3">
    <name type="scientific">Leptolyngbya boryana CZ1</name>
    <dbReference type="NCBI Taxonomy" id="3060204"/>
    <lineage>
        <taxon>Bacteria</taxon>
        <taxon>Bacillati</taxon>
        <taxon>Cyanobacteriota</taxon>
        <taxon>Cyanophyceae</taxon>
        <taxon>Leptolyngbyales</taxon>
        <taxon>Leptolyngbyaceae</taxon>
        <taxon>Leptolyngbya group</taxon>
        <taxon>Leptolyngbya</taxon>
    </lineage>
</organism>
<dbReference type="PANTHER" id="PTHR43639:SF1">
    <property type="entry name" value="SHORT-CHAIN DEHYDROGENASE_REDUCTASE FAMILY PROTEIN"/>
    <property type="match status" value="1"/>
</dbReference>
<comment type="similarity">
    <text evidence="1">Belongs to the short-chain dehydrogenases/reductases (SDR) family.</text>
</comment>
<dbReference type="InterPro" id="IPR036291">
    <property type="entry name" value="NAD(P)-bd_dom_sf"/>
</dbReference>
<evidence type="ECO:0000313" key="3">
    <source>
        <dbReference type="EMBL" id="WNZ45235.1"/>
    </source>
</evidence>
<dbReference type="EC" id="1.1.1.47" evidence="3"/>
<dbReference type="PROSITE" id="PS00061">
    <property type="entry name" value="ADH_SHORT"/>
    <property type="match status" value="1"/>
</dbReference>
<dbReference type="PANTHER" id="PTHR43639">
    <property type="entry name" value="OXIDOREDUCTASE, SHORT-CHAIN DEHYDROGENASE/REDUCTASE FAMILY (AFU_ORTHOLOGUE AFUA_5G02870)"/>
    <property type="match status" value="1"/>
</dbReference>
<gene>
    <name evidence="3" type="ORF">Q2T42_25950</name>
</gene>
<keyword evidence="2 3" id="KW-0560">Oxidoreductase</keyword>
<dbReference type="EMBL" id="CP130144">
    <property type="protein sequence ID" value="WNZ45235.1"/>
    <property type="molecule type" value="Genomic_DNA"/>
</dbReference>
<dbReference type="Gene3D" id="3.40.50.720">
    <property type="entry name" value="NAD(P)-binding Rossmann-like Domain"/>
    <property type="match status" value="1"/>
</dbReference>
<proteinExistence type="inferred from homology"/>
<dbReference type="SUPFAM" id="SSF51735">
    <property type="entry name" value="NAD(P)-binding Rossmann-fold domains"/>
    <property type="match status" value="1"/>
</dbReference>
<dbReference type="InterPro" id="IPR020904">
    <property type="entry name" value="Sc_DH/Rdtase_CS"/>
</dbReference>
<protein>
    <submittedName>
        <fullName evidence="3">Glucose 1-dehydrogenase</fullName>
        <ecNumber evidence="3">1.1.1.47</ecNumber>
    </submittedName>
</protein>
<dbReference type="Pfam" id="PF13561">
    <property type="entry name" value="adh_short_C2"/>
    <property type="match status" value="1"/>
</dbReference>
<dbReference type="RefSeq" id="WP_316426961.1">
    <property type="nucleotide sequence ID" value="NZ_CP130144.1"/>
</dbReference>
<evidence type="ECO:0000256" key="2">
    <source>
        <dbReference type="ARBA" id="ARBA00023002"/>
    </source>
</evidence>
<dbReference type="PRINTS" id="PR00081">
    <property type="entry name" value="GDHRDH"/>
</dbReference>
<dbReference type="FunFam" id="3.40.50.720:FF:000084">
    <property type="entry name" value="Short-chain dehydrogenase reductase"/>
    <property type="match status" value="1"/>
</dbReference>
<reference evidence="3" key="2">
    <citation type="submission" date="2023-07" db="EMBL/GenBank/DDBJ databases">
        <authorList>
            <person name="Bai X.-H."/>
            <person name="Wang H.-H."/>
            <person name="Wang J."/>
            <person name="Ma M.-Y."/>
            <person name="Hu H.-H."/>
            <person name="Song Z.-L."/>
            <person name="Ma H.-G."/>
            <person name="Fan Y."/>
            <person name="Du C.-Y."/>
            <person name="Xu J.-C."/>
        </authorList>
    </citation>
    <scope>NUCLEOTIDE SEQUENCE</scope>
    <source>
        <strain evidence="3">CZ1</strain>
    </source>
</reference>
<dbReference type="InterPro" id="IPR002347">
    <property type="entry name" value="SDR_fam"/>
</dbReference>